<dbReference type="PANTHER" id="PTHR30528:SF0">
    <property type="entry name" value="CYTOPLASMIC PROTEIN"/>
    <property type="match status" value="1"/>
</dbReference>
<gene>
    <name evidence="1" type="ORF">TMES_04910</name>
</gene>
<dbReference type="Pfam" id="PF06224">
    <property type="entry name" value="AlkZ-like"/>
    <property type="match status" value="1"/>
</dbReference>
<dbReference type="RefSeq" id="WP_085581161.1">
    <property type="nucleotide sequence ID" value="NZ_JFKA01000002.1"/>
</dbReference>
<dbReference type="OrthoDB" id="9787207at2"/>
<protein>
    <recommendedName>
        <fullName evidence="3">Cytoplasmic protein</fullName>
    </recommendedName>
</protein>
<dbReference type="InterPro" id="IPR009351">
    <property type="entry name" value="AlkZ-like"/>
</dbReference>
<dbReference type="AlphaFoldDB" id="A0A1Y2L2Z2"/>
<dbReference type="PANTHER" id="PTHR30528">
    <property type="entry name" value="CYTOPLASMIC PROTEIN"/>
    <property type="match status" value="1"/>
</dbReference>
<reference evidence="1 2" key="1">
    <citation type="submission" date="2014-03" db="EMBL/GenBank/DDBJ databases">
        <title>The draft genome sequence of Thalassospira mesophila JCM 18969.</title>
        <authorList>
            <person name="Lai Q."/>
            <person name="Shao Z."/>
        </authorList>
    </citation>
    <scope>NUCLEOTIDE SEQUENCE [LARGE SCALE GENOMIC DNA]</scope>
    <source>
        <strain evidence="1 2">JCM 18969</strain>
    </source>
</reference>
<evidence type="ECO:0000313" key="2">
    <source>
        <dbReference type="Proteomes" id="UP000193391"/>
    </source>
</evidence>
<dbReference type="EMBL" id="JFKA01000002">
    <property type="protein sequence ID" value="OSQ39858.1"/>
    <property type="molecule type" value="Genomic_DNA"/>
</dbReference>
<accession>A0A1Y2L2Z2</accession>
<comment type="caution">
    <text evidence="1">The sequence shown here is derived from an EMBL/GenBank/DDBJ whole genome shotgun (WGS) entry which is preliminary data.</text>
</comment>
<keyword evidence="2" id="KW-1185">Reference proteome</keyword>
<dbReference type="STRING" id="1293891.TMES_04910"/>
<evidence type="ECO:0000313" key="1">
    <source>
        <dbReference type="EMBL" id="OSQ39858.1"/>
    </source>
</evidence>
<organism evidence="1 2">
    <name type="scientific">Thalassospira mesophila</name>
    <dbReference type="NCBI Taxonomy" id="1293891"/>
    <lineage>
        <taxon>Bacteria</taxon>
        <taxon>Pseudomonadati</taxon>
        <taxon>Pseudomonadota</taxon>
        <taxon>Alphaproteobacteria</taxon>
        <taxon>Rhodospirillales</taxon>
        <taxon>Thalassospiraceae</taxon>
        <taxon>Thalassospira</taxon>
    </lineage>
</organism>
<sequence>MPDVSAIKPVSISAKQARHLALAGQGFETPDPDRAVDRRRIMKMIRKSNMLQIDSVNVLSRAHYMPVFSRLGIYDRELLDQLSWGTAKQRKLFEYWGHEASLIPVEDYPLYRWRMEDALRGEGMWGRMARIAREEPDFVASLLRHLEREGTTAASALNEEPREGGSQWWGWTKAKTAMEYLFWSGQVMARKRRSSFEREYDLPHRIIGDAAYAPTLPRDVAQRALIARGIVAMGVATTADIRKYFRLPNEDAKARVAEMVENGDLVPASVEGWAQPGFIAPDAKIRRRSAPSALMVPFDPVMWERDRVERIFGFNYRIEIYTPAEKRQFGYYVLPFMHNGEFVARVDLKADRQAKVLRVFSAHAEQGCDSDDVAASLMVHLHQLARFLDMEGVEVTQMNGFSKRLAAQGALA</sequence>
<proteinExistence type="predicted"/>
<dbReference type="Proteomes" id="UP000193391">
    <property type="component" value="Unassembled WGS sequence"/>
</dbReference>
<evidence type="ECO:0008006" key="3">
    <source>
        <dbReference type="Google" id="ProtNLM"/>
    </source>
</evidence>
<name>A0A1Y2L2Z2_9PROT</name>